<dbReference type="OrthoDB" id="9803578at2"/>
<gene>
    <name evidence="2" type="primary">xynZ_3</name>
    <name evidence="2" type="ORF">IMCC3135_15295</name>
</gene>
<feature type="chain" id="PRO_5016299333" evidence="1">
    <location>
        <begin position="29"/>
        <end position="296"/>
    </location>
</feature>
<dbReference type="Proteomes" id="UP000250079">
    <property type="component" value="Chromosome"/>
</dbReference>
<dbReference type="Gene3D" id="3.40.50.1820">
    <property type="entry name" value="alpha/beta hydrolase"/>
    <property type="match status" value="1"/>
</dbReference>
<evidence type="ECO:0000313" key="2">
    <source>
        <dbReference type="EMBL" id="ASJ73143.1"/>
    </source>
</evidence>
<dbReference type="Pfam" id="PF00756">
    <property type="entry name" value="Esterase"/>
    <property type="match status" value="1"/>
</dbReference>
<keyword evidence="3" id="KW-1185">Reference proteome</keyword>
<feature type="signal peptide" evidence="1">
    <location>
        <begin position="1"/>
        <end position="28"/>
    </location>
</feature>
<dbReference type="InterPro" id="IPR000801">
    <property type="entry name" value="Esterase-like"/>
</dbReference>
<dbReference type="RefSeq" id="WP_088918381.1">
    <property type="nucleotide sequence ID" value="NZ_CP018632.1"/>
</dbReference>
<keyword evidence="2" id="KW-0624">Polysaccharide degradation</keyword>
<keyword evidence="1" id="KW-0732">Signal</keyword>
<dbReference type="EC" id="3.2.1.8" evidence="2"/>
<protein>
    <submittedName>
        <fullName evidence="2">Endo-1,4-beta-xylanase Z</fullName>
        <ecNumber evidence="2">3.2.1.8</ecNumber>
    </submittedName>
</protein>
<dbReference type="PANTHER" id="PTHR48098:SF1">
    <property type="entry name" value="DIACYLGLYCEROL ACYLTRANSFERASE_MYCOLYLTRANSFERASE AG85A"/>
    <property type="match status" value="1"/>
</dbReference>
<dbReference type="PANTHER" id="PTHR48098">
    <property type="entry name" value="ENTEROCHELIN ESTERASE-RELATED"/>
    <property type="match status" value="1"/>
</dbReference>
<keyword evidence="2" id="KW-0326">Glycosidase</keyword>
<proteinExistence type="predicted"/>
<reference evidence="2 3" key="1">
    <citation type="submission" date="2016-12" db="EMBL/GenBank/DDBJ databases">
        <authorList>
            <person name="Song W.-J."/>
            <person name="Kurnit D.M."/>
        </authorList>
    </citation>
    <scope>NUCLEOTIDE SEQUENCE [LARGE SCALE GENOMIC DNA]</scope>
    <source>
        <strain evidence="2 3">IMCC3135</strain>
    </source>
</reference>
<name>A0A2Z2NPE4_9GAMM</name>
<keyword evidence="2" id="KW-0858">Xylan degradation</keyword>
<keyword evidence="2" id="KW-0119">Carbohydrate metabolism</keyword>
<dbReference type="GO" id="GO:0031176">
    <property type="term" value="F:endo-1,4-beta-xylanase activity"/>
    <property type="evidence" value="ECO:0007669"/>
    <property type="project" value="UniProtKB-EC"/>
</dbReference>
<keyword evidence="2" id="KW-0378">Hydrolase</keyword>
<dbReference type="InterPro" id="IPR050583">
    <property type="entry name" value="Mycobacterial_A85_antigen"/>
</dbReference>
<sequence>MYTVTVSRYTSVSLVSALGLLAPLTVNAGDITHHDFASEVLGKDYPYTIYLPGGYAEDALEYPTLYLLHGSFGSENDWAIKGGLKQTMDKLISSGEIPPAVVVMPGAQSWWVDGYNEAAETAFFDDLIPHIQSTYSVIPEREGRVVGGLSAGGYGTVNFVLEHPDMFAAGAALSPASYVPVPPDHSSGKRHPAYLGEDGEFDAEKWSALNYTAYIDDYKAQELVVPLYINSGDHDTFDIAYHAAVLYQSLREHQPKAVEYRVVDGDHEWQVWSDTLPEALDYVFSYTSRPRSTTPN</sequence>
<evidence type="ECO:0000256" key="1">
    <source>
        <dbReference type="SAM" id="SignalP"/>
    </source>
</evidence>
<dbReference type="AlphaFoldDB" id="A0A2Z2NPE4"/>
<dbReference type="EMBL" id="CP018632">
    <property type="protein sequence ID" value="ASJ73143.1"/>
    <property type="molecule type" value="Genomic_DNA"/>
</dbReference>
<dbReference type="InterPro" id="IPR029058">
    <property type="entry name" value="AB_hydrolase_fold"/>
</dbReference>
<evidence type="ECO:0000313" key="3">
    <source>
        <dbReference type="Proteomes" id="UP000250079"/>
    </source>
</evidence>
<accession>A0A2Z2NPE4</accession>
<organism evidence="2 3">
    <name type="scientific">Granulosicoccus antarcticus IMCC3135</name>
    <dbReference type="NCBI Taxonomy" id="1192854"/>
    <lineage>
        <taxon>Bacteria</taxon>
        <taxon>Pseudomonadati</taxon>
        <taxon>Pseudomonadota</taxon>
        <taxon>Gammaproteobacteria</taxon>
        <taxon>Chromatiales</taxon>
        <taxon>Granulosicoccaceae</taxon>
        <taxon>Granulosicoccus</taxon>
    </lineage>
</organism>
<dbReference type="GO" id="GO:0045493">
    <property type="term" value="P:xylan catabolic process"/>
    <property type="evidence" value="ECO:0007669"/>
    <property type="project" value="UniProtKB-KW"/>
</dbReference>
<dbReference type="KEGG" id="gai:IMCC3135_15295"/>
<dbReference type="SUPFAM" id="SSF53474">
    <property type="entry name" value="alpha/beta-Hydrolases"/>
    <property type="match status" value="1"/>
</dbReference>
<dbReference type="GO" id="GO:0016747">
    <property type="term" value="F:acyltransferase activity, transferring groups other than amino-acyl groups"/>
    <property type="evidence" value="ECO:0007669"/>
    <property type="project" value="TreeGrafter"/>
</dbReference>